<dbReference type="FunCoup" id="D8T073">
    <property type="interactions" value="624"/>
</dbReference>
<dbReference type="HOGENOM" id="CLU_086493_0_0_1"/>
<evidence type="ECO:0000313" key="1">
    <source>
        <dbReference type="EMBL" id="EFJ09971.1"/>
    </source>
</evidence>
<keyword evidence="2" id="KW-1185">Reference proteome</keyword>
<dbReference type="InterPro" id="IPR025322">
    <property type="entry name" value="PADRE_dom"/>
</dbReference>
<dbReference type="Pfam" id="PF14009">
    <property type="entry name" value="PADRE"/>
    <property type="match status" value="1"/>
</dbReference>
<accession>D8T073</accession>
<reference evidence="1 2" key="1">
    <citation type="journal article" date="2011" name="Science">
        <title>The Selaginella genome identifies genetic changes associated with the evolution of vascular plants.</title>
        <authorList>
            <person name="Banks J.A."/>
            <person name="Nishiyama T."/>
            <person name="Hasebe M."/>
            <person name="Bowman J.L."/>
            <person name="Gribskov M."/>
            <person name="dePamphilis C."/>
            <person name="Albert V.A."/>
            <person name="Aono N."/>
            <person name="Aoyama T."/>
            <person name="Ambrose B.A."/>
            <person name="Ashton N.W."/>
            <person name="Axtell M.J."/>
            <person name="Barker E."/>
            <person name="Barker M.S."/>
            <person name="Bennetzen J.L."/>
            <person name="Bonawitz N.D."/>
            <person name="Chapple C."/>
            <person name="Cheng C."/>
            <person name="Correa L.G."/>
            <person name="Dacre M."/>
            <person name="DeBarry J."/>
            <person name="Dreyer I."/>
            <person name="Elias M."/>
            <person name="Engstrom E.M."/>
            <person name="Estelle M."/>
            <person name="Feng L."/>
            <person name="Finet C."/>
            <person name="Floyd S.K."/>
            <person name="Frommer W.B."/>
            <person name="Fujita T."/>
            <person name="Gramzow L."/>
            <person name="Gutensohn M."/>
            <person name="Harholt J."/>
            <person name="Hattori M."/>
            <person name="Heyl A."/>
            <person name="Hirai T."/>
            <person name="Hiwatashi Y."/>
            <person name="Ishikawa M."/>
            <person name="Iwata M."/>
            <person name="Karol K.G."/>
            <person name="Koehler B."/>
            <person name="Kolukisaoglu U."/>
            <person name="Kubo M."/>
            <person name="Kurata T."/>
            <person name="Lalonde S."/>
            <person name="Li K."/>
            <person name="Li Y."/>
            <person name="Litt A."/>
            <person name="Lyons E."/>
            <person name="Manning G."/>
            <person name="Maruyama T."/>
            <person name="Michael T.P."/>
            <person name="Mikami K."/>
            <person name="Miyazaki S."/>
            <person name="Morinaga S."/>
            <person name="Murata T."/>
            <person name="Mueller-Roeber B."/>
            <person name="Nelson D.R."/>
            <person name="Obara M."/>
            <person name="Oguri Y."/>
            <person name="Olmstead R.G."/>
            <person name="Onodera N."/>
            <person name="Petersen B.L."/>
            <person name="Pils B."/>
            <person name="Prigge M."/>
            <person name="Rensing S.A."/>
            <person name="Riano-Pachon D.M."/>
            <person name="Roberts A.W."/>
            <person name="Sato Y."/>
            <person name="Scheller H.V."/>
            <person name="Schulz B."/>
            <person name="Schulz C."/>
            <person name="Shakirov E.V."/>
            <person name="Shibagaki N."/>
            <person name="Shinohara N."/>
            <person name="Shippen D.E."/>
            <person name="Soerensen I."/>
            <person name="Sotooka R."/>
            <person name="Sugimoto N."/>
            <person name="Sugita M."/>
            <person name="Sumikawa N."/>
            <person name="Tanurdzic M."/>
            <person name="Theissen G."/>
            <person name="Ulvskov P."/>
            <person name="Wakazuki S."/>
            <person name="Weng J.K."/>
            <person name="Willats W.W."/>
            <person name="Wipf D."/>
            <person name="Wolf P.G."/>
            <person name="Yang L."/>
            <person name="Zimmer A.D."/>
            <person name="Zhu Q."/>
            <person name="Mitros T."/>
            <person name="Hellsten U."/>
            <person name="Loque D."/>
            <person name="Otillar R."/>
            <person name="Salamov A."/>
            <person name="Schmutz J."/>
            <person name="Shapiro H."/>
            <person name="Lindquist E."/>
            <person name="Lucas S."/>
            <person name="Rokhsar D."/>
            <person name="Grigoriev I.V."/>
        </authorList>
    </citation>
    <scope>NUCLEOTIDE SEQUENCE [LARGE SCALE GENOMIC DNA]</scope>
</reference>
<dbReference type="PANTHER" id="PTHR33413:SF1">
    <property type="entry name" value="EXPRESSED PROTEIN"/>
    <property type="match status" value="1"/>
</dbReference>
<name>D8T073_SELML</name>
<dbReference type="EMBL" id="GL377657">
    <property type="protein sequence ID" value="EFJ09971.1"/>
    <property type="molecule type" value="Genomic_DNA"/>
</dbReference>
<dbReference type="KEGG" id="smo:SELMODRAFT_451527"/>
<dbReference type="eggNOG" id="ENOG502RXVQ">
    <property type="taxonomic scope" value="Eukaryota"/>
</dbReference>
<gene>
    <name evidence="1" type="ORF">SELMODRAFT_451527</name>
</gene>
<sequence>MGNCQASDAVATLIEYPNGRMERLYWTISARQVMLQNPGYYVAVYVWPKPSSSPKRKPKMKILPPSAILATGNCYRLISFEEVLNNFSSRKTGTSRVSGMVDAAFLTAPDSSKSGTGSQFQTFPDARELGMGMSIAKPWRPSLKSIAETM</sequence>
<dbReference type="OMA" id="CESEGML"/>
<dbReference type="OrthoDB" id="747498at2759"/>
<dbReference type="InParanoid" id="D8T073"/>
<dbReference type="AlphaFoldDB" id="D8T073"/>
<dbReference type="Gramene" id="EFJ09971">
    <property type="protein sequence ID" value="EFJ09971"/>
    <property type="gene ID" value="SELMODRAFT_451527"/>
</dbReference>
<protein>
    <submittedName>
        <fullName evidence="1">Uncharacterized protein</fullName>
    </submittedName>
</protein>
<organism evidence="2">
    <name type="scientific">Selaginella moellendorffii</name>
    <name type="common">Spikemoss</name>
    <dbReference type="NCBI Taxonomy" id="88036"/>
    <lineage>
        <taxon>Eukaryota</taxon>
        <taxon>Viridiplantae</taxon>
        <taxon>Streptophyta</taxon>
        <taxon>Embryophyta</taxon>
        <taxon>Tracheophyta</taxon>
        <taxon>Lycopodiopsida</taxon>
        <taxon>Selaginellales</taxon>
        <taxon>Selaginellaceae</taxon>
        <taxon>Selaginella</taxon>
    </lineage>
</organism>
<dbReference type="PANTHER" id="PTHR33413">
    <property type="entry name" value="EXPRESSED PROTEIN"/>
    <property type="match status" value="1"/>
</dbReference>
<evidence type="ECO:0000313" key="2">
    <source>
        <dbReference type="Proteomes" id="UP000001514"/>
    </source>
</evidence>
<dbReference type="Proteomes" id="UP000001514">
    <property type="component" value="Unassembled WGS sequence"/>
</dbReference>
<proteinExistence type="predicted"/>